<evidence type="ECO:0000256" key="1">
    <source>
        <dbReference type="SAM" id="MobiDB-lite"/>
    </source>
</evidence>
<gene>
    <name evidence="3" type="ORF">RDWZM_004358</name>
</gene>
<name>A0A9Q0MGX7_BLOTA</name>
<sequence>MIGNIDKSHDIVFKTEMDDGGRCLLDVINDPQLLQSFLDTSNASTSTVTLPNISTGTVVASLGANATTIGTIPNKNELAQGSIALPIVVSSKIEPQKAPPKPKVVRARKSSVVATKTNATNQRQPSPQLQSTQQTVMIGPNGTINFPAGMMPLSLGNGQSINIQQPIGLNPQSQTIRTSGNATNMFPSTPQFQLGPRLLNGLPQQQFQIVGPGAFGAGQQPTTHQFVLTSGPRPTGNIGTQLQPSQQLLQLIQTSQGTQLVPANGQPGGQVVQSSIQTIITPTNTITNSKSNRGSNKQILPKPGTSLSSGKASSKITATQANNIKLLQQQQQQQQQSNQINGTQQILIGSGGQTGSQLITSSQGTFLLNNIGLSNLGSQQILLQGNSLPNKVQLAIRPQAPLFLNANNTLTTNDSSKSQTQFTNQPQTFVISNPSGPQSQGIQATTNNLIMAPNIRSNGSNMIIRPQFLGGPPQPQSQQSQPQFLQLQTPNGPVLVQLNSSSQVGQPTPATILGQSQPLANQQPQPSAIQFGNTVISLNPNTSLNLPAQQTINHPLQTILTQPMVDQNQATNQLSINQPTNQQPFIVAKSQQSNSNANQTKTKTTTASKGLNLADLLKETGILSDFSPPTSPKNTEVPGMTNVVPPIQQSPLPPIQPPPSINTVQQTVVNQNSQPFLFVPGGLNSAPVAPSPQQTLTTPMLAASNPVTPQLRFSLAPDGTLVLLSPNNANMTQQQSSTTGITSLPPLISTPPNTTQTSKLDFLHQQVQKQDLSGIGSSQPSPDSTTPSIDTTTSTSSPTSICNLIQSSGTALNNDSKCLPFVLNDDQSATTIIDAKDKLLIPNIPTSTSIDLSATQLPTTITSQQPLIASQQPKSESQQQQQSQIVNIVQCNSTNILTSITPPNHIILANPNTVKTDNNLKILVNSNQLNSGSIQLVTANLNPTIESANKVQPNATITTPLAIDTSIVKTEMTIDVTPKPISPPIRPELKKQRPMCRAIQQQCNADQNAAVKPDCETPFQSYDDACKRLLRFHVFNNSTLVEDDISNFDDLYESLSKMLLYKKSQLYNKFRHLILKQSMRQSSPVEHVMLDRLFINDEKLSLQEDRDLVASGKVLNLPPLPELWLREHTTNLKRKLSDDDFDEDAYDSINIQQTKEEISDICSMLEHEDQNDNSHIQTYDLNNSTSTSCNNVIASTDLMSNNNNHQTDMSGVDEFINQLNDTEHHEDHQSFLDSLDQVPLNNSFMDHRVNDELKALYSDIQSKSQQDVSGSNMEPWSNNNNIGGGNGDQMNLFGMSEADSATAGLQSIMNSSNNEDETSLSVDLSGFVDDLDSTGIDHSVMNVFGDVTTGQSSENDVTSFLDADTQGFEDQMDCAIKSIMMSNDNIGIGNCGSGNNRMNSGDIGQVSYQYMRSSTSTSSTINSSSTNNFNNLSYHHHSHHHQILSNPMRPNNMLPYQSSGVSDTLLDEAVRSISILQEHDPT</sequence>
<dbReference type="GO" id="GO:0045893">
    <property type="term" value="P:positive regulation of DNA-templated transcription"/>
    <property type="evidence" value="ECO:0007669"/>
    <property type="project" value="TreeGrafter"/>
</dbReference>
<evidence type="ECO:0000313" key="3">
    <source>
        <dbReference type="EMBL" id="KAJ6225813.1"/>
    </source>
</evidence>
<reference evidence="3" key="1">
    <citation type="submission" date="2022-12" db="EMBL/GenBank/DDBJ databases">
        <title>Genome assemblies of Blomia tropicalis.</title>
        <authorList>
            <person name="Cui Y."/>
        </authorList>
    </citation>
    <scope>NUCLEOTIDE SEQUENCE</scope>
    <source>
        <tissue evidence="3">Adult mites</tissue>
    </source>
</reference>
<dbReference type="OMA" id="SDFSWAD"/>
<feature type="compositionally biased region" description="Polar residues" evidence="1">
    <location>
        <begin position="750"/>
        <end position="771"/>
    </location>
</feature>
<keyword evidence="4" id="KW-1185">Reference proteome</keyword>
<dbReference type="Pfam" id="PF15249">
    <property type="entry name" value="GLTSCR1"/>
    <property type="match status" value="1"/>
</dbReference>
<comment type="caution">
    <text evidence="3">The sequence shown here is derived from an EMBL/GenBank/DDBJ whole genome shotgun (WGS) entry which is preliminary data.</text>
</comment>
<dbReference type="GO" id="GO:0016514">
    <property type="term" value="C:SWI/SNF complex"/>
    <property type="evidence" value="ECO:0007669"/>
    <property type="project" value="TreeGrafter"/>
</dbReference>
<dbReference type="InterPro" id="IPR052438">
    <property type="entry name" value="Chromatin_remod/trans_coact"/>
</dbReference>
<proteinExistence type="predicted"/>
<accession>A0A9Q0MGX7</accession>
<organism evidence="3 4">
    <name type="scientific">Blomia tropicalis</name>
    <name type="common">Mite</name>
    <dbReference type="NCBI Taxonomy" id="40697"/>
    <lineage>
        <taxon>Eukaryota</taxon>
        <taxon>Metazoa</taxon>
        <taxon>Ecdysozoa</taxon>
        <taxon>Arthropoda</taxon>
        <taxon>Chelicerata</taxon>
        <taxon>Arachnida</taxon>
        <taxon>Acari</taxon>
        <taxon>Acariformes</taxon>
        <taxon>Sarcoptiformes</taxon>
        <taxon>Astigmata</taxon>
        <taxon>Glycyphagoidea</taxon>
        <taxon>Echimyopodidae</taxon>
        <taxon>Blomia</taxon>
    </lineage>
</organism>
<feature type="domain" description="GLTSCR protein conserved" evidence="2">
    <location>
        <begin position="1006"/>
        <end position="1106"/>
    </location>
</feature>
<dbReference type="PANTHER" id="PTHR15572">
    <property type="entry name" value="GLIOMA TUMOR SUPPRESSOR CANDIDATE REGION GENE 1"/>
    <property type="match status" value="1"/>
</dbReference>
<evidence type="ECO:0000259" key="2">
    <source>
        <dbReference type="Pfam" id="PF15249"/>
    </source>
</evidence>
<feature type="compositionally biased region" description="Low complexity" evidence="1">
    <location>
        <begin position="777"/>
        <end position="799"/>
    </location>
</feature>
<evidence type="ECO:0000313" key="4">
    <source>
        <dbReference type="Proteomes" id="UP001142055"/>
    </source>
</evidence>
<feature type="region of interest" description="Disordered" evidence="1">
    <location>
        <begin position="731"/>
        <end position="799"/>
    </location>
</feature>
<feature type="region of interest" description="Disordered" evidence="1">
    <location>
        <begin position="465"/>
        <end position="484"/>
    </location>
</feature>
<feature type="compositionally biased region" description="Low complexity" evidence="1">
    <location>
        <begin position="466"/>
        <end position="484"/>
    </location>
</feature>
<dbReference type="InterPro" id="IPR015671">
    <property type="entry name" value="GSCR1_dom"/>
</dbReference>
<protein>
    <recommendedName>
        <fullName evidence="2">GLTSCR protein conserved domain-containing protein</fullName>
    </recommendedName>
</protein>
<feature type="compositionally biased region" description="Low complexity" evidence="1">
    <location>
        <begin position="283"/>
        <end position="292"/>
    </location>
</feature>
<feature type="compositionally biased region" description="Low complexity" evidence="1">
    <location>
        <begin position="732"/>
        <end position="743"/>
    </location>
</feature>
<feature type="compositionally biased region" description="Polar residues" evidence="1">
    <location>
        <begin position="305"/>
        <end position="314"/>
    </location>
</feature>
<dbReference type="PANTHER" id="PTHR15572:SF0">
    <property type="entry name" value="GLUTAMINE-RICH PROTEIN-RELATED"/>
    <property type="match status" value="1"/>
</dbReference>
<feature type="region of interest" description="Disordered" evidence="1">
    <location>
        <begin position="283"/>
        <end position="314"/>
    </location>
</feature>
<dbReference type="EMBL" id="JAPWDV010000001">
    <property type="protein sequence ID" value="KAJ6225813.1"/>
    <property type="molecule type" value="Genomic_DNA"/>
</dbReference>
<dbReference type="Proteomes" id="UP001142055">
    <property type="component" value="Chromosome 1"/>
</dbReference>